<gene>
    <name evidence="1" type="ORF">M5E07_06045</name>
</gene>
<keyword evidence="2" id="KW-1185">Reference proteome</keyword>
<dbReference type="AlphaFoldDB" id="A0AAE9LT82"/>
<dbReference type="KEGG" id="atz:M5E07_06045"/>
<name>A0AAE9LT82_9GAMM</name>
<dbReference type="EMBL" id="CP098732">
    <property type="protein sequence ID" value="USE84359.1"/>
    <property type="molecule type" value="Genomic_DNA"/>
</dbReference>
<protein>
    <recommendedName>
        <fullName evidence="3">Phage protein D</fullName>
    </recommendedName>
</protein>
<reference evidence="1" key="1">
    <citation type="submission" date="2022-06" db="EMBL/GenBank/DDBJ databases">
        <title>Isolation, identification and characterization of iprodione-degrading strains in Lhasa, Tibet.</title>
        <authorList>
            <person name="Pan H."/>
        </authorList>
    </citation>
    <scope>NUCLEOTIDE SEQUENCE</scope>
    <source>
        <strain evidence="1">Y-23</strain>
    </source>
</reference>
<sequence length="66" mass="7191">MDSAKRGEETLSLTLPGNPLLSAEMPLEISEVRDGINGSWMIEQVTHTIDKSLGYSCGIEAVKEIE</sequence>
<evidence type="ECO:0000313" key="2">
    <source>
        <dbReference type="Proteomes" id="UP001056716"/>
    </source>
</evidence>
<accession>A0AAE9LT82</accession>
<dbReference type="Proteomes" id="UP001056716">
    <property type="component" value="Chromosome"/>
</dbReference>
<organism evidence="1 2">
    <name type="scientific">Acinetobacter tibetensis</name>
    <dbReference type="NCBI Taxonomy" id="2943497"/>
    <lineage>
        <taxon>Bacteria</taxon>
        <taxon>Pseudomonadati</taxon>
        <taxon>Pseudomonadota</taxon>
        <taxon>Gammaproteobacteria</taxon>
        <taxon>Moraxellales</taxon>
        <taxon>Moraxellaceae</taxon>
        <taxon>Acinetobacter</taxon>
    </lineage>
</organism>
<proteinExistence type="predicted"/>
<evidence type="ECO:0000313" key="1">
    <source>
        <dbReference type="EMBL" id="USE84359.1"/>
    </source>
</evidence>
<evidence type="ECO:0008006" key="3">
    <source>
        <dbReference type="Google" id="ProtNLM"/>
    </source>
</evidence>
<dbReference type="RefSeq" id="WP_252223015.1">
    <property type="nucleotide sequence ID" value="NZ_CP098732.1"/>
</dbReference>